<dbReference type="InterPro" id="IPR052178">
    <property type="entry name" value="Sec_Metab_Biosynth_SDR"/>
</dbReference>
<evidence type="ECO:0000313" key="6">
    <source>
        <dbReference type="Proteomes" id="UP000076512"/>
    </source>
</evidence>
<evidence type="ECO:0000259" key="4">
    <source>
        <dbReference type="SMART" id="SM00822"/>
    </source>
</evidence>
<sequence>MNREKFASLFDLSGRTALVTGGTRGIGLAIAEGFVCAGANVVVASRKPEACRAAADHLTAMGGRAIGVPAHLGDLDALDAVVQAAAAEFGGLDIVVNNAANALAQPLGELTPQAWEKSFAVNLRGPVFLVQNALPLLEASPHAAILNVVSVGAFMFSPMTSMYSAGKAAMVAFTRSMAAEFAPRGIRVNALAPGPVDTAMVRNNTPERIAELERSGLQGRIAEPDEMVGAALLLTSDAGSFITGQTVIADGGIVAR</sequence>
<gene>
    <name evidence="5" type="ORF">AWN90_28115</name>
</gene>
<keyword evidence="3" id="KW-0560">Oxidoreductase</keyword>
<dbReference type="Proteomes" id="UP000076512">
    <property type="component" value="Unassembled WGS sequence"/>
</dbReference>
<proteinExistence type="inferred from homology"/>
<comment type="caution">
    <text evidence="5">The sequence shown here is derived from an EMBL/GenBank/DDBJ whole genome shotgun (WGS) entry which is preliminary data.</text>
</comment>
<dbReference type="FunFam" id="3.40.50.720:FF:000084">
    <property type="entry name" value="Short-chain dehydrogenase reductase"/>
    <property type="match status" value="1"/>
</dbReference>
<dbReference type="PRINTS" id="PR00081">
    <property type="entry name" value="GDHRDH"/>
</dbReference>
<dbReference type="PROSITE" id="PS00061">
    <property type="entry name" value="ADH_SHORT"/>
    <property type="match status" value="1"/>
</dbReference>
<dbReference type="RefSeq" id="WP_067588758.1">
    <property type="nucleotide sequence ID" value="NZ_JABMCZ010000005.1"/>
</dbReference>
<dbReference type="Gene3D" id="3.40.50.720">
    <property type="entry name" value="NAD(P)-binding Rossmann-like Domain"/>
    <property type="match status" value="1"/>
</dbReference>
<keyword evidence="2" id="KW-0521">NADP</keyword>
<protein>
    <submittedName>
        <fullName evidence="5">Oxidoreductase</fullName>
    </submittedName>
</protein>
<dbReference type="InterPro" id="IPR057326">
    <property type="entry name" value="KR_dom"/>
</dbReference>
<dbReference type="SUPFAM" id="SSF51735">
    <property type="entry name" value="NAD(P)-binding Rossmann-fold domains"/>
    <property type="match status" value="1"/>
</dbReference>
<dbReference type="SMART" id="SM00822">
    <property type="entry name" value="PKS_KR"/>
    <property type="match status" value="1"/>
</dbReference>
<dbReference type="PRINTS" id="PR00080">
    <property type="entry name" value="SDRFAMILY"/>
</dbReference>
<dbReference type="EMBL" id="LWGR01000007">
    <property type="protein sequence ID" value="KZM72655.1"/>
    <property type="molecule type" value="Genomic_DNA"/>
</dbReference>
<feature type="domain" description="Ketoreductase" evidence="4">
    <location>
        <begin position="15"/>
        <end position="194"/>
    </location>
</feature>
<dbReference type="STRING" id="455432.AWN90_28115"/>
<evidence type="ECO:0000256" key="1">
    <source>
        <dbReference type="ARBA" id="ARBA00006484"/>
    </source>
</evidence>
<dbReference type="CDD" id="cd05233">
    <property type="entry name" value="SDR_c"/>
    <property type="match status" value="1"/>
</dbReference>
<dbReference type="InterPro" id="IPR002347">
    <property type="entry name" value="SDR_fam"/>
</dbReference>
<evidence type="ECO:0000256" key="2">
    <source>
        <dbReference type="ARBA" id="ARBA00022857"/>
    </source>
</evidence>
<keyword evidence="6" id="KW-1185">Reference proteome</keyword>
<dbReference type="Pfam" id="PF13561">
    <property type="entry name" value="adh_short_C2"/>
    <property type="match status" value="1"/>
</dbReference>
<dbReference type="OrthoDB" id="286404at2"/>
<dbReference type="InterPro" id="IPR020904">
    <property type="entry name" value="Sc_DH/Rdtase_CS"/>
</dbReference>
<dbReference type="InterPro" id="IPR036291">
    <property type="entry name" value="NAD(P)-bd_dom_sf"/>
</dbReference>
<organism evidence="5 6">
    <name type="scientific">Nocardia terpenica</name>
    <dbReference type="NCBI Taxonomy" id="455432"/>
    <lineage>
        <taxon>Bacteria</taxon>
        <taxon>Bacillati</taxon>
        <taxon>Actinomycetota</taxon>
        <taxon>Actinomycetes</taxon>
        <taxon>Mycobacteriales</taxon>
        <taxon>Nocardiaceae</taxon>
        <taxon>Nocardia</taxon>
    </lineage>
</organism>
<evidence type="ECO:0000313" key="5">
    <source>
        <dbReference type="EMBL" id="KZM72655.1"/>
    </source>
</evidence>
<dbReference type="GO" id="GO:0016491">
    <property type="term" value="F:oxidoreductase activity"/>
    <property type="evidence" value="ECO:0007669"/>
    <property type="project" value="UniProtKB-KW"/>
</dbReference>
<reference evidence="5 6" key="1">
    <citation type="submission" date="2016-04" db="EMBL/GenBank/DDBJ databases">
        <authorList>
            <person name="Evans L.H."/>
            <person name="Alamgir A."/>
            <person name="Owens N."/>
            <person name="Weber N.D."/>
            <person name="Virtaneva K."/>
            <person name="Barbian K."/>
            <person name="Babar A."/>
            <person name="Rosenke K."/>
        </authorList>
    </citation>
    <scope>NUCLEOTIDE SEQUENCE [LARGE SCALE GENOMIC DNA]</scope>
    <source>
        <strain evidence="5 6">IFM 0406</strain>
    </source>
</reference>
<name>A0A164LQD4_9NOCA</name>
<dbReference type="PANTHER" id="PTHR43618">
    <property type="entry name" value="7-ALPHA-HYDROXYSTEROID DEHYDROGENASE"/>
    <property type="match status" value="1"/>
</dbReference>
<dbReference type="NCBIfam" id="NF005559">
    <property type="entry name" value="PRK07231.1"/>
    <property type="match status" value="1"/>
</dbReference>
<dbReference type="PANTHER" id="PTHR43618:SF8">
    <property type="entry name" value="7ALPHA-HYDROXYSTEROID DEHYDROGENASE"/>
    <property type="match status" value="1"/>
</dbReference>
<accession>A0A164LQD4</accession>
<comment type="similarity">
    <text evidence="1">Belongs to the short-chain dehydrogenases/reductases (SDR) family.</text>
</comment>
<evidence type="ECO:0000256" key="3">
    <source>
        <dbReference type="ARBA" id="ARBA00023002"/>
    </source>
</evidence>
<dbReference type="AlphaFoldDB" id="A0A164LQD4"/>